<dbReference type="AlphaFoldDB" id="A0A4Q1BS17"/>
<feature type="region of interest" description="Disordered" evidence="1">
    <location>
        <begin position="582"/>
        <end position="602"/>
    </location>
</feature>
<feature type="compositionally biased region" description="Polar residues" evidence="1">
    <location>
        <begin position="116"/>
        <end position="129"/>
    </location>
</feature>
<dbReference type="Proteomes" id="UP000289152">
    <property type="component" value="Unassembled WGS sequence"/>
</dbReference>
<reference evidence="2 3" key="1">
    <citation type="submission" date="2016-06" db="EMBL/GenBank/DDBJ databases">
        <title>Evolution of pathogenesis and genome organization in the Tremellales.</title>
        <authorList>
            <person name="Cuomo C."/>
            <person name="Litvintseva A."/>
            <person name="Heitman J."/>
            <person name="Chen Y."/>
            <person name="Sun S."/>
            <person name="Springer D."/>
            <person name="Dromer F."/>
            <person name="Young S."/>
            <person name="Zeng Q."/>
            <person name="Chapman S."/>
            <person name="Gujja S."/>
            <person name="Saif S."/>
            <person name="Birren B."/>
        </authorList>
    </citation>
    <scope>NUCLEOTIDE SEQUENCE [LARGE SCALE GENOMIC DNA]</scope>
    <source>
        <strain evidence="2 3">ATCC 28783</strain>
    </source>
</reference>
<comment type="caution">
    <text evidence="2">The sequence shown here is derived from an EMBL/GenBank/DDBJ whole genome shotgun (WGS) entry which is preliminary data.</text>
</comment>
<keyword evidence="3" id="KW-1185">Reference proteome</keyword>
<evidence type="ECO:0000256" key="1">
    <source>
        <dbReference type="SAM" id="MobiDB-lite"/>
    </source>
</evidence>
<sequence>MTLNEWLRELAASGNLPRDAETNALDHPLYDEKPVIIFPLSKVVKATPKTTPLLQPISSQTLPFPDLLPQIAHNKDISNTSNTQSHLDDLVRSAPSPTNRHARTHSQPINIPHAPLTNNDKTSSSNTPPADSVPSDPLEDPSSSCPNTHASQLSSGEKGWPIIPLPRPASGQVTATNSVEEEREAAREAQIHAALSNPRLTYPIPFSTPKYTTSPDLMMGIRPPNSSCDTPFQTNDDELLQQGWTTDSIHTWRSTILDRQMSESTSSDSYAGFTSPSDGEDPTKTPIAYDFGSDMPTTSPKRSNGITRVSGTPRHGTLSPGDFLDDLGLKDGFQSQPSSEMVWANRGITRMSVVTAGKALSLATQSDIEHYLSARTSMPLEVPPTFDLDCSESPESQARLLLSSVAGSPASPHSDRPYRWRKQTTDAFPTAYVAIREAESTDAERDAIAFHVRDRRGSRRSRRIPSKGTMAGRHSHSVPLSRSSTWLYNSTTSPSATELGQVYEEPPRFPPLREDAYPDLVTSVSEDHLHRPPKINRSRRSLDLAEMGKVLSGFRSGQFGFTPIVADKVPIKFPSFTHPSSRITSPFDTSSDESDIERSANKRLRRTPRYPSKSLREYRRLIIPSAGLRRLLHCLIKK</sequence>
<protein>
    <submittedName>
        <fullName evidence="2">Uncharacterized protein</fullName>
    </submittedName>
</protein>
<feature type="region of interest" description="Disordered" evidence="1">
    <location>
        <begin position="453"/>
        <end position="477"/>
    </location>
</feature>
<evidence type="ECO:0000313" key="2">
    <source>
        <dbReference type="EMBL" id="RXK40783.1"/>
    </source>
</evidence>
<feature type="compositionally biased region" description="Polar residues" evidence="1">
    <location>
        <begin position="141"/>
        <end position="155"/>
    </location>
</feature>
<feature type="compositionally biased region" description="Polar residues" evidence="1">
    <location>
        <begin position="95"/>
        <end position="109"/>
    </location>
</feature>
<feature type="region of interest" description="Disordered" evidence="1">
    <location>
        <begin position="260"/>
        <end position="320"/>
    </location>
</feature>
<dbReference type="EMBL" id="SDIL01000014">
    <property type="protein sequence ID" value="RXK40783.1"/>
    <property type="molecule type" value="Genomic_DNA"/>
</dbReference>
<evidence type="ECO:0000313" key="3">
    <source>
        <dbReference type="Proteomes" id="UP000289152"/>
    </source>
</evidence>
<feature type="compositionally biased region" description="Basic residues" evidence="1">
    <location>
        <begin position="453"/>
        <end position="465"/>
    </location>
</feature>
<feature type="compositionally biased region" description="Polar residues" evidence="1">
    <location>
        <begin position="295"/>
        <end position="310"/>
    </location>
</feature>
<feature type="compositionally biased region" description="Polar residues" evidence="1">
    <location>
        <begin position="262"/>
        <end position="277"/>
    </location>
</feature>
<name>A0A4Q1BS17_TREME</name>
<dbReference type="InParanoid" id="A0A4Q1BS17"/>
<proteinExistence type="predicted"/>
<organism evidence="2 3">
    <name type="scientific">Tremella mesenterica</name>
    <name type="common">Jelly fungus</name>
    <dbReference type="NCBI Taxonomy" id="5217"/>
    <lineage>
        <taxon>Eukaryota</taxon>
        <taxon>Fungi</taxon>
        <taxon>Dikarya</taxon>
        <taxon>Basidiomycota</taxon>
        <taxon>Agaricomycotina</taxon>
        <taxon>Tremellomycetes</taxon>
        <taxon>Tremellales</taxon>
        <taxon>Tremellaceae</taxon>
        <taxon>Tremella</taxon>
    </lineage>
</organism>
<gene>
    <name evidence="2" type="ORF">M231_01842</name>
</gene>
<accession>A0A4Q1BS17</accession>
<feature type="region of interest" description="Disordered" evidence="1">
    <location>
        <begin position="77"/>
        <end position="172"/>
    </location>
</feature>